<dbReference type="Proteomes" id="UP000053676">
    <property type="component" value="Unassembled WGS sequence"/>
</dbReference>
<protein>
    <recommendedName>
        <fullName evidence="4">Ion transport domain-containing protein</fullName>
    </recommendedName>
</protein>
<sequence>MMPSKDGTELVSTISPYTDTGILKKGAQAYSDDYDVVYRNHPLKIMEFLSLPAKFAAENSVRSYVSVALIVYIIFICLFTLYITYTPAPFNVFDETSKEIVDLSAILSTADAACPKIKLTRQPWLVSVKWAVISFAIIQLLKELITRRLRYITYDNAIECFVYTSAIIVVTDTSPCSEETGLRMVRHLCGDVLRHFTDILAFLPDFCAVYRLL</sequence>
<dbReference type="EMBL" id="KI658235">
    <property type="protein sequence ID" value="ETN83340.1"/>
    <property type="molecule type" value="Genomic_DNA"/>
</dbReference>
<proteinExistence type="predicted"/>
<keyword evidence="1" id="KW-1133">Transmembrane helix</keyword>
<dbReference type="AlphaFoldDB" id="W2TML7"/>
<keyword evidence="3" id="KW-1185">Reference proteome</keyword>
<evidence type="ECO:0000256" key="1">
    <source>
        <dbReference type="SAM" id="Phobius"/>
    </source>
</evidence>
<name>W2TML7_NECAM</name>
<feature type="transmembrane region" description="Helical" evidence="1">
    <location>
        <begin position="124"/>
        <end position="141"/>
    </location>
</feature>
<keyword evidence="1" id="KW-0472">Membrane</keyword>
<gene>
    <name evidence="2" type="ORF">NECAME_07458</name>
</gene>
<dbReference type="OrthoDB" id="1661883at2759"/>
<keyword evidence="1" id="KW-0812">Transmembrane</keyword>
<accession>W2TML7</accession>
<evidence type="ECO:0008006" key="4">
    <source>
        <dbReference type="Google" id="ProtNLM"/>
    </source>
</evidence>
<evidence type="ECO:0000313" key="3">
    <source>
        <dbReference type="Proteomes" id="UP000053676"/>
    </source>
</evidence>
<reference evidence="3" key="1">
    <citation type="journal article" date="2014" name="Nat. Genet.">
        <title>Genome of the human hookworm Necator americanus.</title>
        <authorList>
            <person name="Tang Y.T."/>
            <person name="Gao X."/>
            <person name="Rosa B.A."/>
            <person name="Abubucker S."/>
            <person name="Hallsworth-Pepin K."/>
            <person name="Martin J."/>
            <person name="Tyagi R."/>
            <person name="Heizer E."/>
            <person name="Zhang X."/>
            <person name="Bhonagiri-Palsikar V."/>
            <person name="Minx P."/>
            <person name="Warren W.C."/>
            <person name="Wang Q."/>
            <person name="Zhan B."/>
            <person name="Hotez P.J."/>
            <person name="Sternberg P.W."/>
            <person name="Dougall A."/>
            <person name="Gaze S.T."/>
            <person name="Mulvenna J."/>
            <person name="Sotillo J."/>
            <person name="Ranganathan S."/>
            <person name="Rabelo E.M."/>
            <person name="Wilson R.K."/>
            <person name="Felgner P.L."/>
            <person name="Bethony J."/>
            <person name="Hawdon J.M."/>
            <person name="Gasser R.B."/>
            <person name="Loukas A."/>
            <person name="Mitreva M."/>
        </authorList>
    </citation>
    <scope>NUCLEOTIDE SEQUENCE [LARGE SCALE GENOMIC DNA]</scope>
</reference>
<dbReference type="KEGG" id="nai:NECAME_07458"/>
<feature type="transmembrane region" description="Helical" evidence="1">
    <location>
        <begin position="64"/>
        <end position="85"/>
    </location>
</feature>
<dbReference type="STRING" id="51031.W2TML7"/>
<organism evidence="2 3">
    <name type="scientific">Necator americanus</name>
    <name type="common">Human hookworm</name>
    <dbReference type="NCBI Taxonomy" id="51031"/>
    <lineage>
        <taxon>Eukaryota</taxon>
        <taxon>Metazoa</taxon>
        <taxon>Ecdysozoa</taxon>
        <taxon>Nematoda</taxon>
        <taxon>Chromadorea</taxon>
        <taxon>Rhabditida</taxon>
        <taxon>Rhabditina</taxon>
        <taxon>Rhabditomorpha</taxon>
        <taxon>Strongyloidea</taxon>
        <taxon>Ancylostomatidae</taxon>
        <taxon>Bunostominae</taxon>
        <taxon>Necator</taxon>
    </lineage>
</organism>
<evidence type="ECO:0000313" key="2">
    <source>
        <dbReference type="EMBL" id="ETN83340.1"/>
    </source>
</evidence>